<keyword evidence="13" id="KW-0614">Plasmid</keyword>
<comment type="similarity">
    <text evidence="1 8">Belongs to the phage and mitochondrial RNA polymerase family.</text>
</comment>
<evidence type="ECO:0000256" key="3">
    <source>
        <dbReference type="ARBA" id="ARBA00022478"/>
    </source>
</evidence>
<dbReference type="Gene3D" id="1.10.287.280">
    <property type="match status" value="1"/>
</dbReference>
<comment type="function">
    <text evidence="8">DNA-dependent RNA polymerase catalyzes the transcription of DNA into RNA using the four ribonucleoside triphosphates as substrates.</text>
</comment>
<dbReference type="InterPro" id="IPR043502">
    <property type="entry name" value="DNA/RNA_pol_sf"/>
</dbReference>
<feature type="transmembrane region" description="Helical" evidence="11">
    <location>
        <begin position="203"/>
        <end position="221"/>
    </location>
</feature>
<evidence type="ECO:0000256" key="8">
    <source>
        <dbReference type="RuleBase" id="RU003805"/>
    </source>
</evidence>
<geneLocation type="plasmid" evidence="13">
    <name>pTV</name>
</geneLocation>
<dbReference type="InterPro" id="IPR002092">
    <property type="entry name" value="DNA-dir_Rpol_phage-type"/>
</dbReference>
<dbReference type="Gene3D" id="1.10.150.20">
    <property type="entry name" value="5' to 3' exonuclease, C-terminal subdomain"/>
    <property type="match status" value="1"/>
</dbReference>
<geneLocation type="mitochondrion" evidence="13"/>
<dbReference type="PANTHER" id="PTHR10102:SF0">
    <property type="entry name" value="DNA-DIRECTED RNA POLYMERASE, MITOCHONDRIAL"/>
    <property type="match status" value="1"/>
</dbReference>
<keyword evidence="3 8" id="KW-0240">DNA-directed RNA polymerase</keyword>
<name>A0A8H2S9U1_TRAVE</name>
<dbReference type="InterPro" id="IPR046950">
    <property type="entry name" value="DNA-dir_Rpol_C_phage-type"/>
</dbReference>
<sequence>MPIIPRAGLIMAATGAAAMGTALGIEAAKTIRKVSDSVNSSDTSNTNESPDPSQSLSSSDTPQAMESSDIPQASSSTISEVTDTKDMLDNPTVSANVSADNSNDTSDDDETISPIDGGFINSILEDNEIPLVVLINSLHIINYFEFSLILGLFSLLFRKFFMNKIQKFILKFINKKVDLTQYKSITLNKNKVFNYLEKYNEYVILYVFICLIWLKIIHVYISYNLAADIDTYVTLYYSVKHNSLFIIFTIKNNYKFYLNKPQWLKKKDLKIKELIPLRLNKMIISGQLIFILLIYSLVFPFIIISLFTFTISILLNNGVVGSLLYNIQITSNFTEIDISDIMLISNIILPISPNKKNIKRTKVSNLNIAYDLNNPIFKELFSLLTNNPMNHETQLKIEYFLKNQSLEITKQNMSSNLKSNNNTNISKALISKLVEIKPLLEKTIENYKTKLELMEDQKVYLNNKIIIKMQKEFLIQIMYGRILTIVSNNNLLNNKTFQLEVTIDLGKEILNKYLLECFNDFKKSNPNITFINWKKDNPELTNFIGETQNLFELGNVFINILVDFNLLKVKVKMLSRDEKKSILVPGDLIVNLIPLLDREISIQALPSKIPMIVPGKLYKLQDNDYLSLGGYLLNGEEYTEEIILSNWELSSKTKFLERNDIVDMVNKMNSVAFKINENVFNFILLNNDKYGFFTNPNYIHPLTLKAKLTLVEQRELESFNSKKHLELNIIGLATLFRDVPSIYFPVRLDYRGRLYCTTEYLNYQGIELAKGLLHFSLGEKVYLNDNIAINYLKIFGANSFGNKLDKKSFQDRISWVDNHLEDILNFENGVLLSKADNKILFLTFCFEFQNYIEALNNKEPYWITHLPIQLDASCNGFQHLALLIDDLALSNELNMNDSNSMDSPNDFYQFIALKIKNLFSSKLYEHQQGKSTLSPEDVESYRKLASVDIYRTLIKKSVMTIPYNVSAGSSLEYLKENFYRERKPKTSIVKDKDYYIYKLKSDHPNPVIFTELDLKNLRKALSFVIFVDYPKLRALSIYLKLIAKVSNTLQIPIPWILPTGLEINQQFYNKEIIKVKPFTYTKNLLNLSVLDKKNFNRNKQRIALMPNLVHSLDAASLCLVIVNYFKENENVNFYSIHDCFAVPCNKVNNLIGLLKSAYCIIYSNSKYLLEFDSNFRSTIIKFYGKDAISFDDTKGTLILNLKNGIIKLKYPSIQSVIDINSSNINFKNSNYIIH</sequence>
<evidence type="ECO:0000256" key="6">
    <source>
        <dbReference type="ARBA" id="ARBA00023163"/>
    </source>
</evidence>
<keyword evidence="6 8" id="KW-0804">Transcription</keyword>
<proteinExistence type="inferred from homology"/>
<dbReference type="PANTHER" id="PTHR10102">
    <property type="entry name" value="DNA-DIRECTED RNA POLYMERASE, MITOCHONDRIAL"/>
    <property type="match status" value="1"/>
</dbReference>
<dbReference type="GO" id="GO:0034245">
    <property type="term" value="C:mitochondrial DNA-directed RNA polymerase complex"/>
    <property type="evidence" value="ECO:0007669"/>
    <property type="project" value="TreeGrafter"/>
</dbReference>
<keyword evidence="11" id="KW-0812">Transmembrane</keyword>
<dbReference type="AlphaFoldDB" id="A0A8H2S9U1"/>
<feature type="region of interest" description="Disordered" evidence="10">
    <location>
        <begin position="36"/>
        <end position="111"/>
    </location>
</feature>
<evidence type="ECO:0000259" key="12">
    <source>
        <dbReference type="Pfam" id="PF00940"/>
    </source>
</evidence>
<evidence type="ECO:0000313" key="13">
    <source>
        <dbReference type="EMBL" id="QWO71371.1"/>
    </source>
</evidence>
<keyword evidence="11" id="KW-0472">Membrane</keyword>
<feature type="transmembrane region" description="Helical" evidence="11">
    <location>
        <begin position="140"/>
        <end position="157"/>
    </location>
</feature>
<evidence type="ECO:0000256" key="9">
    <source>
        <dbReference type="SAM" id="Coils"/>
    </source>
</evidence>
<evidence type="ECO:0000256" key="4">
    <source>
        <dbReference type="ARBA" id="ARBA00022679"/>
    </source>
</evidence>
<feature type="domain" description="DNA-directed RNA polymerase C-terminal" evidence="12">
    <location>
        <begin position="788"/>
        <end position="1184"/>
    </location>
</feature>
<dbReference type="EMBL" id="MW874121">
    <property type="protein sequence ID" value="QWO71371.1"/>
    <property type="molecule type" value="Genomic_DNA"/>
</dbReference>
<protein>
    <recommendedName>
        <fullName evidence="2 8">DNA-directed RNA polymerase</fullName>
        <ecNumber evidence="2 8">2.7.7.6</ecNumber>
    </recommendedName>
</protein>
<evidence type="ECO:0000256" key="11">
    <source>
        <dbReference type="SAM" id="Phobius"/>
    </source>
</evidence>
<feature type="compositionally biased region" description="Low complexity" evidence="10">
    <location>
        <begin position="36"/>
        <end position="63"/>
    </location>
</feature>
<evidence type="ECO:0000256" key="10">
    <source>
        <dbReference type="SAM" id="MobiDB-lite"/>
    </source>
</evidence>
<dbReference type="Pfam" id="PF00940">
    <property type="entry name" value="RNA_pol"/>
    <property type="match status" value="1"/>
</dbReference>
<feature type="compositionally biased region" description="Low complexity" evidence="10">
    <location>
        <begin position="92"/>
        <end position="104"/>
    </location>
</feature>
<evidence type="ECO:0000256" key="1">
    <source>
        <dbReference type="ARBA" id="ARBA00009493"/>
    </source>
</evidence>
<feature type="compositionally biased region" description="Polar residues" evidence="10">
    <location>
        <begin position="64"/>
        <end position="81"/>
    </location>
</feature>
<evidence type="ECO:0000256" key="5">
    <source>
        <dbReference type="ARBA" id="ARBA00022695"/>
    </source>
</evidence>
<keyword evidence="9" id="KW-0175">Coiled coil</keyword>
<accession>A0A8H2S9U1</accession>
<evidence type="ECO:0000256" key="7">
    <source>
        <dbReference type="ARBA" id="ARBA00048552"/>
    </source>
</evidence>
<comment type="catalytic activity">
    <reaction evidence="7 8">
        <text>RNA(n) + a ribonucleoside 5'-triphosphate = RNA(n+1) + diphosphate</text>
        <dbReference type="Rhea" id="RHEA:21248"/>
        <dbReference type="Rhea" id="RHEA-COMP:14527"/>
        <dbReference type="Rhea" id="RHEA-COMP:17342"/>
        <dbReference type="ChEBI" id="CHEBI:33019"/>
        <dbReference type="ChEBI" id="CHEBI:61557"/>
        <dbReference type="ChEBI" id="CHEBI:140395"/>
        <dbReference type="EC" id="2.7.7.6"/>
    </reaction>
</comment>
<keyword evidence="5 8" id="KW-0548">Nucleotidyltransferase</keyword>
<dbReference type="GO" id="GO:0003899">
    <property type="term" value="F:DNA-directed RNA polymerase activity"/>
    <property type="evidence" value="ECO:0007669"/>
    <property type="project" value="UniProtKB-EC"/>
</dbReference>
<keyword evidence="4 8" id="KW-0808">Transferase</keyword>
<keyword evidence="13" id="KW-0496">Mitochondrion</keyword>
<feature type="transmembrane region" description="Helical" evidence="11">
    <location>
        <begin position="288"/>
        <end position="315"/>
    </location>
</feature>
<evidence type="ECO:0000256" key="2">
    <source>
        <dbReference type="ARBA" id="ARBA00012418"/>
    </source>
</evidence>
<dbReference type="GO" id="GO:0001018">
    <property type="term" value="F:mitochondrial promoter sequence-specific DNA binding"/>
    <property type="evidence" value="ECO:0007669"/>
    <property type="project" value="TreeGrafter"/>
</dbReference>
<dbReference type="EC" id="2.7.7.6" evidence="2 8"/>
<dbReference type="GO" id="GO:0006390">
    <property type="term" value="P:mitochondrial transcription"/>
    <property type="evidence" value="ECO:0007669"/>
    <property type="project" value="TreeGrafter"/>
</dbReference>
<dbReference type="PROSITE" id="PS00489">
    <property type="entry name" value="RNA_POL_PHAGE_2"/>
    <property type="match status" value="1"/>
</dbReference>
<gene>
    <name evidence="13" type="primary">rpo</name>
</gene>
<organism evidence="13">
    <name type="scientific">Trametes versicolor</name>
    <name type="common">White-rot fungus</name>
    <name type="synonym">Coriolus versicolor</name>
    <dbReference type="NCBI Taxonomy" id="5325"/>
    <lineage>
        <taxon>Eukaryota</taxon>
        <taxon>Fungi</taxon>
        <taxon>Dikarya</taxon>
        <taxon>Basidiomycota</taxon>
        <taxon>Agaricomycotina</taxon>
        <taxon>Agaricomycetes</taxon>
        <taxon>Polyporales</taxon>
        <taxon>Polyporaceae</taxon>
        <taxon>Trametes</taxon>
    </lineage>
</organism>
<dbReference type="PROSITE" id="PS00900">
    <property type="entry name" value="RNA_POL_PHAGE_1"/>
    <property type="match status" value="1"/>
</dbReference>
<feature type="coiled-coil region" evidence="9">
    <location>
        <begin position="437"/>
        <end position="464"/>
    </location>
</feature>
<reference evidence="13" key="1">
    <citation type="submission" date="2021-04" db="EMBL/GenBank/DDBJ databases">
        <title>Transfer of mitochondrial tRNA genes to linear plasmids in fungi facilitates loss of such genes from mitochondrial DNA.</title>
        <authorList>
            <person name="Nieuwenhuis M."/>
            <person name="Groeneveld J."/>
            <person name="Aanen D.K."/>
        </authorList>
    </citation>
    <scope>NUCLEOTIDE SEQUENCE</scope>
    <source>
        <plasmid evidence="13">pTV</plasmid>
    </source>
</reference>
<keyword evidence="11" id="KW-1133">Transmembrane helix</keyword>
<feature type="transmembrane region" description="Helical" evidence="11">
    <location>
        <begin position="233"/>
        <end position="250"/>
    </location>
</feature>
<dbReference type="SUPFAM" id="SSF56672">
    <property type="entry name" value="DNA/RNA polymerases"/>
    <property type="match status" value="1"/>
</dbReference>